<dbReference type="SUPFAM" id="SSF50969">
    <property type="entry name" value="YVTN repeat-like/Quinoprotein amine dehydrogenase"/>
    <property type="match status" value="1"/>
</dbReference>
<reference evidence="2 3" key="1">
    <citation type="submission" date="2019-09" db="EMBL/GenBank/DDBJ databases">
        <title>Draft genome sequence of the thermophilic Saccharopolyspora hirsuta VKM Ac-666T.</title>
        <authorList>
            <person name="Lobastova T.G."/>
            <person name="Fokina V."/>
            <person name="Bragin E.Y."/>
            <person name="Shtratnikova V.Y."/>
            <person name="Starodumova I.P."/>
            <person name="Tarlachkov S.V."/>
            <person name="Donova M.V."/>
        </authorList>
    </citation>
    <scope>NUCLEOTIDE SEQUENCE [LARGE SCALE GENOMIC DNA]</scope>
    <source>
        <strain evidence="2 3">VKM Ac-666</strain>
    </source>
</reference>
<feature type="domain" description="Novel STAND NTPase 1" evidence="1">
    <location>
        <begin position="265"/>
        <end position="517"/>
    </location>
</feature>
<dbReference type="InterPro" id="IPR015943">
    <property type="entry name" value="WD40/YVTN_repeat-like_dom_sf"/>
</dbReference>
<comment type="caution">
    <text evidence="2">The sequence shown here is derived from an EMBL/GenBank/DDBJ whole genome shotgun (WGS) entry which is preliminary data.</text>
</comment>
<dbReference type="SUPFAM" id="SSF82171">
    <property type="entry name" value="DPP6 N-terminal domain-like"/>
    <property type="match status" value="1"/>
</dbReference>
<dbReference type="Proteomes" id="UP000323946">
    <property type="component" value="Unassembled WGS sequence"/>
</dbReference>
<evidence type="ECO:0000313" key="2">
    <source>
        <dbReference type="EMBL" id="KAA5833645.1"/>
    </source>
</evidence>
<protein>
    <recommendedName>
        <fullName evidence="1">Novel STAND NTPase 1 domain-containing protein</fullName>
    </recommendedName>
</protein>
<dbReference type="InterPro" id="IPR027417">
    <property type="entry name" value="P-loop_NTPase"/>
</dbReference>
<sequence>MPDLISDELPARSLVRLVSGAHLLGTGFVLTGDLIATCEHVIGAHETATAEFRLLGGASCAVEVVARDAEADVAVLRMVDPPDGALPAPVRLDDLRDQRFRTLGFTAAEPDGVWVEGRLVGRSGSGRIQVRTDAHGERIEPGFSGAPVWDEQLRGVVGMVVTRSGNNATTAHLVPISRLGEWAAPGRNPYLGLRTFQAADAELFHGREEEIAELLELLDRQDLVAIAGPSGSGKSSLVRAGVLPALGAPVVELRADDPLDAVPDGAVLFLDQFEEEVTADPAAARARLAAVIRLVTSRDRRPGQPAPLRAVLTLRSRSLDDLITADTRQELNKAVWLLEPMGREQMRAAIVQPAARAGAIGFEAGLVDRILDDARGQSTLPLLSKALEQLWDSSSGGWLTHTAYDEIGRLPGALSKHADAALAALRPKDEALARRLLTQLARPDGEGGFSRRSARIADLDPELREVAHELAAHRLLVIRDEHVGLVHQALIDHWPALRDRLTEDADFLAWLSRLQQLQESGGQLRDTGLAEAVGWLAEREQDVPAAQQDFIRRSAAAHRRNQNRWRTISAITGVLALVAAVLTGVVLNRNSALEDRIRTSNATDLAGVANRATAGNPAEALQIALAAWREKPGNPDAYGALLAQRLYWRGADRVLPPQQMHQVMQLVSSEDGRVVAAIPQNRADQVTAWWGLAGPNPTSRAIGEDGTSTVTMSPDGRWLAGQGDGPGVRLWDLAAASSPVVLAAEEINAAARFSANGRFLAVLSGTDDGPQRVRVWDLDGMRELPSRVVYPSDGPTSSVREVYPTSDGRALVATERVRTSAQGDDVYAPVVRDLATGAQLRTLPAADDGSAVLLGAGTHAATCEHEAITVFDTATGGVRARYPVPQCRLELDESGQYFLVDLGSYDGTPPEVIRWRTGERLVLGDSADSASWGSAAPLLVPAPDGSLTAVSVRHGAVQTSSLPIRRGPVERAVTGLSLMDRSADGRRWIAYVPDGTGFGGSIALLDEQGAAVGRTAAPRSPNGISFDATGERFAVVVGTTLQIYRTAGMVLEREVQLPVPSGHEDELRDFQKYAVLAVGPSGDLLVSQLGILSTWDLRTGVQAAPPLVLEPVGEWDSLRAGPDFVLRPGHLEQAVVQTNTEIAVWDLRTRTRLKSFPMNGYYMRPTLSADGSVAAVVTEVGTSVVLIDLANLTEFAPLTGEIDRVIGISGDYLFAQKTLDFQVWDWRQHRLVTSITLDGTGETSSVEGDALVPNTAPGRRDAIPLDPDAWFDDLCRISARDFTEDELRQLPEGVSQDPPCLR</sequence>
<dbReference type="Pfam" id="PF13365">
    <property type="entry name" value="Trypsin_2"/>
    <property type="match status" value="1"/>
</dbReference>
<dbReference type="SUPFAM" id="SSF52540">
    <property type="entry name" value="P-loop containing nucleoside triphosphate hydrolases"/>
    <property type="match status" value="1"/>
</dbReference>
<evidence type="ECO:0000313" key="3">
    <source>
        <dbReference type="Proteomes" id="UP000323946"/>
    </source>
</evidence>
<dbReference type="Gene3D" id="3.40.50.300">
    <property type="entry name" value="P-loop containing nucleotide triphosphate hydrolases"/>
    <property type="match status" value="1"/>
</dbReference>
<proteinExistence type="predicted"/>
<dbReference type="Gene3D" id="2.40.10.120">
    <property type="match status" value="1"/>
</dbReference>
<dbReference type="InterPro" id="IPR009003">
    <property type="entry name" value="Peptidase_S1_PA"/>
</dbReference>
<organism evidence="2 3">
    <name type="scientific">Saccharopolyspora hirsuta</name>
    <dbReference type="NCBI Taxonomy" id="1837"/>
    <lineage>
        <taxon>Bacteria</taxon>
        <taxon>Bacillati</taxon>
        <taxon>Actinomycetota</taxon>
        <taxon>Actinomycetes</taxon>
        <taxon>Pseudonocardiales</taxon>
        <taxon>Pseudonocardiaceae</taxon>
        <taxon>Saccharopolyspora</taxon>
    </lineage>
</organism>
<keyword evidence="3" id="KW-1185">Reference proteome</keyword>
<dbReference type="Gene3D" id="2.130.10.10">
    <property type="entry name" value="YVTN repeat-like/Quinoprotein amine dehydrogenase"/>
    <property type="match status" value="2"/>
</dbReference>
<dbReference type="OrthoDB" id="134501at2"/>
<dbReference type="EMBL" id="VWPH01000006">
    <property type="protein sequence ID" value="KAA5833645.1"/>
    <property type="molecule type" value="Genomic_DNA"/>
</dbReference>
<dbReference type="InterPro" id="IPR049052">
    <property type="entry name" value="nSTAND1"/>
</dbReference>
<gene>
    <name evidence="2" type="ORF">F1721_15365</name>
</gene>
<name>A0A5M7C5Q4_SACHI</name>
<dbReference type="InterPro" id="IPR011044">
    <property type="entry name" value="Quino_amine_DH_bsu"/>
</dbReference>
<evidence type="ECO:0000259" key="1">
    <source>
        <dbReference type="Pfam" id="PF20703"/>
    </source>
</evidence>
<dbReference type="RefSeq" id="WP_150067333.1">
    <property type="nucleotide sequence ID" value="NZ_VWPH01000006.1"/>
</dbReference>
<accession>A0A5M7C5Q4</accession>
<dbReference type="SUPFAM" id="SSF50494">
    <property type="entry name" value="Trypsin-like serine proteases"/>
    <property type="match status" value="1"/>
</dbReference>
<feature type="domain" description="Novel STAND NTPase 1" evidence="1">
    <location>
        <begin position="189"/>
        <end position="247"/>
    </location>
</feature>
<dbReference type="Pfam" id="PF20703">
    <property type="entry name" value="nSTAND1"/>
    <property type="match status" value="2"/>
</dbReference>